<keyword evidence="1" id="KW-0880">Kelch repeat</keyword>
<keyword evidence="4" id="KW-1185">Reference proteome</keyword>
<dbReference type="PANTHER" id="PTHR45632">
    <property type="entry name" value="LD33804P"/>
    <property type="match status" value="1"/>
</dbReference>
<proteinExistence type="predicted"/>
<evidence type="ECO:0000313" key="3">
    <source>
        <dbReference type="EMBL" id="CAH3138679.1"/>
    </source>
</evidence>
<dbReference type="AlphaFoldDB" id="A0AAU9X769"/>
<sequence>MAVASRVIGAVRLSLVDVKVVIEELEKEEMERDPEINKHLQIAMKRHCMPRKFVAEEVKPRSMKTVLVAFRSKERSYCYKAADQAMTLYFDEESKVWKPLQAVPDVGEEVIRWSSAEHIGNHLYLVSDSSDSHIYSYHAVTKSWEKLPKFSSSKEIHCLCSVGDYAYSNSFEHEGLDTAAAVMNSKLYVMHGFYERAYDFHFVNYKVKPAIVHCFDPTRNEWENVTSTCYPHFGSSLFVVSNKLYVAGGKRECSQHGEPLGEDAPVEVFKEKKKTSILVCWSVVEQKHIPANNLGAVEIEGRVYFIINKFPVDSRIRIQLEDTRQFNLEEWKNVTDLT</sequence>
<evidence type="ECO:0000256" key="1">
    <source>
        <dbReference type="ARBA" id="ARBA00022441"/>
    </source>
</evidence>
<dbReference type="PANTHER" id="PTHR45632:SF3">
    <property type="entry name" value="KELCH-LIKE PROTEIN 32"/>
    <property type="match status" value="1"/>
</dbReference>
<dbReference type="InterPro" id="IPR015915">
    <property type="entry name" value="Kelch-typ_b-propeller"/>
</dbReference>
<evidence type="ECO:0000256" key="2">
    <source>
        <dbReference type="ARBA" id="ARBA00022737"/>
    </source>
</evidence>
<dbReference type="SUPFAM" id="SSF117281">
    <property type="entry name" value="Kelch motif"/>
    <property type="match status" value="1"/>
</dbReference>
<organism evidence="3 4">
    <name type="scientific">Pocillopora meandrina</name>
    <dbReference type="NCBI Taxonomy" id="46732"/>
    <lineage>
        <taxon>Eukaryota</taxon>
        <taxon>Metazoa</taxon>
        <taxon>Cnidaria</taxon>
        <taxon>Anthozoa</taxon>
        <taxon>Hexacorallia</taxon>
        <taxon>Scleractinia</taxon>
        <taxon>Astrocoeniina</taxon>
        <taxon>Pocilloporidae</taxon>
        <taxon>Pocillopora</taxon>
    </lineage>
</organism>
<gene>
    <name evidence="3" type="ORF">PMEA_00018554</name>
</gene>
<protein>
    <submittedName>
        <fullName evidence="3">Uncharacterized protein</fullName>
    </submittedName>
</protein>
<evidence type="ECO:0000313" key="4">
    <source>
        <dbReference type="Proteomes" id="UP001159428"/>
    </source>
</evidence>
<name>A0AAU9X769_9CNID</name>
<comment type="caution">
    <text evidence="3">The sequence shown here is derived from an EMBL/GenBank/DDBJ whole genome shotgun (WGS) entry which is preliminary data.</text>
</comment>
<dbReference type="Proteomes" id="UP001159428">
    <property type="component" value="Unassembled WGS sequence"/>
</dbReference>
<dbReference type="Gene3D" id="2.120.10.80">
    <property type="entry name" value="Kelch-type beta propeller"/>
    <property type="match status" value="1"/>
</dbReference>
<accession>A0AAU9X769</accession>
<keyword evidence="2" id="KW-0677">Repeat</keyword>
<reference evidence="3 4" key="1">
    <citation type="submission" date="2022-05" db="EMBL/GenBank/DDBJ databases">
        <authorList>
            <consortium name="Genoscope - CEA"/>
            <person name="William W."/>
        </authorList>
    </citation>
    <scope>NUCLEOTIDE SEQUENCE [LARGE SCALE GENOMIC DNA]</scope>
</reference>
<dbReference type="EMBL" id="CALNXJ010000032">
    <property type="protein sequence ID" value="CAH3138679.1"/>
    <property type="molecule type" value="Genomic_DNA"/>
</dbReference>